<protein>
    <submittedName>
        <fullName evidence="3">Pyrroloquinoline quinone binding</fullName>
    </submittedName>
</protein>
<dbReference type="InterPro" id="IPR011041">
    <property type="entry name" value="Quinoprot_gluc/sorb_DH_b-prop"/>
</dbReference>
<dbReference type="Proteomes" id="UP001063166">
    <property type="component" value="Unassembled WGS sequence"/>
</dbReference>
<dbReference type="SUPFAM" id="SSF50952">
    <property type="entry name" value="Soluble quinoprotein glucose dehydrogenase"/>
    <property type="match status" value="1"/>
</dbReference>
<dbReference type="AlphaFoldDB" id="A0A9P3PQN6"/>
<feature type="domain" description="Pyrroloquinoline quinone-dependent pyranose dehydrogenase beta-propeller" evidence="2">
    <location>
        <begin position="32"/>
        <end position="449"/>
    </location>
</feature>
<evidence type="ECO:0000313" key="4">
    <source>
        <dbReference type="Proteomes" id="UP001063166"/>
    </source>
</evidence>
<organism evidence="3 4">
    <name type="scientific">Lyophyllum shimeji</name>
    <name type="common">Hon-shimeji</name>
    <name type="synonym">Tricholoma shimeji</name>
    <dbReference type="NCBI Taxonomy" id="47721"/>
    <lineage>
        <taxon>Eukaryota</taxon>
        <taxon>Fungi</taxon>
        <taxon>Dikarya</taxon>
        <taxon>Basidiomycota</taxon>
        <taxon>Agaricomycotina</taxon>
        <taxon>Agaricomycetes</taxon>
        <taxon>Agaricomycetidae</taxon>
        <taxon>Agaricales</taxon>
        <taxon>Tricholomatineae</taxon>
        <taxon>Lyophyllaceae</taxon>
        <taxon>Lyophyllum</taxon>
    </lineage>
</organism>
<keyword evidence="1" id="KW-0732">Signal</keyword>
<reference evidence="3" key="1">
    <citation type="submission" date="2022-07" db="EMBL/GenBank/DDBJ databases">
        <title>The genome of Lyophyllum shimeji provides insight into the initial evolution of ectomycorrhizal fungal genome.</title>
        <authorList>
            <person name="Kobayashi Y."/>
            <person name="Shibata T."/>
            <person name="Hirakawa H."/>
            <person name="Shigenobu S."/>
            <person name="Nishiyama T."/>
            <person name="Yamada A."/>
            <person name="Hasebe M."/>
            <person name="Kawaguchi M."/>
        </authorList>
    </citation>
    <scope>NUCLEOTIDE SEQUENCE</scope>
    <source>
        <strain evidence="3">AT787</strain>
    </source>
</reference>
<evidence type="ECO:0000313" key="3">
    <source>
        <dbReference type="EMBL" id="GLB39996.1"/>
    </source>
</evidence>
<sequence>MRFTFLLSLAAVAGLASAQFQPIGAPFKSPVTVASGLSARVIYTNLTALGAIAFDAEQNLLAVELGVGVSAFTPVTSPSPGWVRNIVIKNPDASYGIEVDGPRLYVSTGKDVLLYAYDASTTSIVSGFTPYPVVDGIPSDGEFSSHPITLERNATSGKAIAILIGSGPLTNIDPTARDPASGRSQIRRFVFPTIQPAIFPPPPLHWADGEVVGYGLRNPSGFAFAPTPSISSLPVKPTPTLYVVDNGASIDNVTSIGVTPKFANDNPADELDVISYATDRGKFYGFPDCTTLWNPDADPVGVPQYAGLAPGDQISLNLGVGRDDKWCRDGANNKAAVLPLPAHSAVTDIKFYAAPVATSVTSLPQEYAGDAFVSFFGSFNRDPPTGYGVVRIYLPIGSAPTKEGYSFIIQAKDLASCPGTCITPAGLAFSGGRLFFSSVLTGELVVVERSSFTTNTA</sequence>
<accession>A0A9P3PQN6</accession>
<dbReference type="OrthoDB" id="507128at2759"/>
<feature type="signal peptide" evidence="1">
    <location>
        <begin position="1"/>
        <end position="18"/>
    </location>
</feature>
<dbReference type="Gene3D" id="2.120.10.30">
    <property type="entry name" value="TolB, C-terminal domain"/>
    <property type="match status" value="1"/>
</dbReference>
<feature type="chain" id="PRO_5040123566" evidence="1">
    <location>
        <begin position="19"/>
        <end position="457"/>
    </location>
</feature>
<proteinExistence type="predicted"/>
<evidence type="ECO:0000259" key="2">
    <source>
        <dbReference type="Pfam" id="PF22807"/>
    </source>
</evidence>
<dbReference type="Pfam" id="PF22807">
    <property type="entry name" value="TrAA12"/>
    <property type="match status" value="1"/>
</dbReference>
<keyword evidence="4" id="KW-1185">Reference proteome</keyword>
<name>A0A9P3PQN6_LYOSH</name>
<comment type="caution">
    <text evidence="3">The sequence shown here is derived from an EMBL/GenBank/DDBJ whole genome shotgun (WGS) entry which is preliminary data.</text>
</comment>
<dbReference type="InterPro" id="IPR011042">
    <property type="entry name" value="6-blade_b-propeller_TolB-like"/>
</dbReference>
<evidence type="ECO:0000256" key="1">
    <source>
        <dbReference type="SAM" id="SignalP"/>
    </source>
</evidence>
<gene>
    <name evidence="3" type="ORF">LshimejAT787_0705060</name>
</gene>
<dbReference type="EMBL" id="BRPK01000007">
    <property type="protein sequence ID" value="GLB39996.1"/>
    <property type="molecule type" value="Genomic_DNA"/>
</dbReference>
<dbReference type="InterPro" id="IPR054539">
    <property type="entry name" value="Beta-prop_PDH"/>
</dbReference>